<dbReference type="AlphaFoldDB" id="A0A0C3SE76"/>
<protein>
    <submittedName>
        <fullName evidence="1">Uncharacterized protein</fullName>
    </submittedName>
</protein>
<organism evidence="1 2">
    <name type="scientific">Phlebiopsis gigantea (strain 11061_1 CR5-6)</name>
    <name type="common">White-rot fungus</name>
    <name type="synonym">Peniophora gigantea</name>
    <dbReference type="NCBI Taxonomy" id="745531"/>
    <lineage>
        <taxon>Eukaryota</taxon>
        <taxon>Fungi</taxon>
        <taxon>Dikarya</taxon>
        <taxon>Basidiomycota</taxon>
        <taxon>Agaricomycotina</taxon>
        <taxon>Agaricomycetes</taxon>
        <taxon>Polyporales</taxon>
        <taxon>Phanerochaetaceae</taxon>
        <taxon>Phlebiopsis</taxon>
    </lineage>
</organism>
<dbReference type="STRING" id="745531.A0A0C3SE76"/>
<accession>A0A0C3SE76</accession>
<name>A0A0C3SE76_PHLG1</name>
<dbReference type="OrthoDB" id="3192156at2759"/>
<proteinExistence type="predicted"/>
<reference evidence="1 2" key="1">
    <citation type="journal article" date="2014" name="PLoS Genet.">
        <title>Analysis of the Phlebiopsis gigantea genome, transcriptome and secretome provides insight into its pioneer colonization strategies of wood.</title>
        <authorList>
            <person name="Hori C."/>
            <person name="Ishida T."/>
            <person name="Igarashi K."/>
            <person name="Samejima M."/>
            <person name="Suzuki H."/>
            <person name="Master E."/>
            <person name="Ferreira P."/>
            <person name="Ruiz-Duenas F.J."/>
            <person name="Held B."/>
            <person name="Canessa P."/>
            <person name="Larrondo L.F."/>
            <person name="Schmoll M."/>
            <person name="Druzhinina I.S."/>
            <person name="Kubicek C.P."/>
            <person name="Gaskell J.A."/>
            <person name="Kersten P."/>
            <person name="St John F."/>
            <person name="Glasner J."/>
            <person name="Sabat G."/>
            <person name="Splinter BonDurant S."/>
            <person name="Syed K."/>
            <person name="Yadav J."/>
            <person name="Mgbeahuruike A.C."/>
            <person name="Kovalchuk A."/>
            <person name="Asiegbu F.O."/>
            <person name="Lackner G."/>
            <person name="Hoffmeister D."/>
            <person name="Rencoret J."/>
            <person name="Gutierrez A."/>
            <person name="Sun H."/>
            <person name="Lindquist E."/>
            <person name="Barry K."/>
            <person name="Riley R."/>
            <person name="Grigoriev I.V."/>
            <person name="Henrissat B."/>
            <person name="Kues U."/>
            <person name="Berka R.M."/>
            <person name="Martinez A.T."/>
            <person name="Covert S.F."/>
            <person name="Blanchette R.A."/>
            <person name="Cullen D."/>
        </authorList>
    </citation>
    <scope>NUCLEOTIDE SEQUENCE [LARGE SCALE GENOMIC DNA]</scope>
    <source>
        <strain evidence="1 2">11061_1 CR5-6</strain>
    </source>
</reference>
<evidence type="ECO:0000313" key="1">
    <source>
        <dbReference type="EMBL" id="KIP10275.1"/>
    </source>
</evidence>
<dbReference type="HOGENOM" id="CLU_850445_0_0_1"/>
<gene>
    <name evidence="1" type="ORF">PHLGIDRAFT_101372</name>
</gene>
<evidence type="ECO:0000313" key="2">
    <source>
        <dbReference type="Proteomes" id="UP000053257"/>
    </source>
</evidence>
<keyword evidence="2" id="KW-1185">Reference proteome</keyword>
<dbReference type="Proteomes" id="UP000053257">
    <property type="component" value="Unassembled WGS sequence"/>
</dbReference>
<sequence length="310" mass="33903">MSFVVAPVVEFYRSILKPVQLVSDVAGMPISLLDLAACFRLCLVLRQVREELRAQHELRVKDGVETRAVEERSFVRDVTVTLLVVYGGEAVTAPFLGQVPSFMVAGGVPLLYTAMQALVERIPAIAPLSINSELPLSFFDGLSRAYLLCNLIPPTVLAHSSATISTSPWTLLITSLITANAGFFLTNMFNFLQPYPLTITTPPEFQPYGWTTTDLWCAPLITALYATLTHAQPYWADLHYSLFGWMGSAASANGVAKIAPVDAETARALCAIVLAGLFGTRTWRTYNGVQTAKMQLAKGAETAQREKKQQ</sequence>
<dbReference type="EMBL" id="KN840456">
    <property type="protein sequence ID" value="KIP10275.1"/>
    <property type="molecule type" value="Genomic_DNA"/>
</dbReference>